<dbReference type="GeneID" id="37118774"/>
<dbReference type="OrthoDB" id="5945798at2759"/>
<evidence type="ECO:0000256" key="1">
    <source>
        <dbReference type="SAM" id="MobiDB-lite"/>
    </source>
</evidence>
<feature type="compositionally biased region" description="Polar residues" evidence="1">
    <location>
        <begin position="433"/>
        <end position="444"/>
    </location>
</feature>
<feature type="compositionally biased region" description="Polar residues" evidence="1">
    <location>
        <begin position="863"/>
        <end position="876"/>
    </location>
</feature>
<feature type="compositionally biased region" description="Basic and acidic residues" evidence="1">
    <location>
        <begin position="628"/>
        <end position="642"/>
    </location>
</feature>
<feature type="region of interest" description="Disordered" evidence="1">
    <location>
        <begin position="628"/>
        <end position="876"/>
    </location>
</feature>
<sequence>MIQSNSRARNLGRYRLVCCPTNGYLNHRSSSREKLALPAVLPDLFPSHFPSLSSSSVARLTAGWCPYNSDRRNPALDYPPEPLGCLALLHDGPEPVAVLVAVWQGAFRYRARVPGPISWGLSAILTLSSHLPFHSLPSSAVSHRNRGAFNDTYEVNDPTPLTTFPPQRQQQAASHTLPDPISHPSLRPSSALGSPRSLRRTSRLFQRPPSVDVSGRPSHIEQTIPVLVRPVSEPTSGLAGLRPALSEAQTEEDDEDVDSEFEDYSQRPGGSYWPNRSTRVSPRTASAILWTLEEAIRKPFPFTLDLEEVNASMSDVAGPSGSTGFGANGRTQNGSSRAAQGPVPVNPHPPSGVRTPTDIMRQRRDREARKKAEQEARDREQDGFDRQQQENKAPGQAQTYAAGVAGDRTSQRRAPIPERSSTTTRRPDPQAPAQVSGTHGRPTTSAGPPNPAQPPQNAPQSSAGLKQPAQGSSDPQSQQSRRIPFPHAFERWETLSSHWEGLTGYWIRKLEQNNEALDPLNQQMARQVTDLSAAGANLFHAVVELQRLRASSERKFQRWFFDTRAEQERSKEMLAELERQVRAERQARAESLASVQKAESDKVRAEELLKEMRRELQISKEEARRAWEELGRREQEERDRTNSLRNGEPTLVGGVQVVPMIPGPPHRQTSNRPPTREGPYAGGESVPQPTGVTESQYYADTPASPTGTDPFVEGQRPLQEPPASTSTEAQRPYPGHFYEQEPTYPARPTSENDDRSYGPSVASSEQGEEELGSSYRRNPQGHATAYPPAMSEGSDDYEQGSVEEGGYPPTSMPATSGSMYGGIPSVDYSGSGWGVGTGWESMTPRHRHPTRLSDVIEEEEPRTTPSRASLASRSVQ</sequence>
<evidence type="ECO:0000313" key="3">
    <source>
        <dbReference type="Proteomes" id="UP000246702"/>
    </source>
</evidence>
<dbReference type="STRING" id="1450535.A0A317V385"/>
<feature type="region of interest" description="Disordered" evidence="1">
    <location>
        <begin position="315"/>
        <end position="481"/>
    </location>
</feature>
<feature type="region of interest" description="Disordered" evidence="1">
    <location>
        <begin position="150"/>
        <end position="218"/>
    </location>
</feature>
<feature type="compositionally biased region" description="Acidic residues" evidence="1">
    <location>
        <begin position="249"/>
        <end position="263"/>
    </location>
</feature>
<accession>A0A317V385</accession>
<feature type="compositionally biased region" description="Polar residues" evidence="1">
    <location>
        <begin position="687"/>
        <end position="707"/>
    </location>
</feature>
<feature type="compositionally biased region" description="Polar residues" evidence="1">
    <location>
        <begin position="159"/>
        <end position="174"/>
    </location>
</feature>
<feature type="compositionally biased region" description="Polar residues" evidence="1">
    <location>
        <begin position="469"/>
        <end position="481"/>
    </location>
</feature>
<reference evidence="2 3" key="1">
    <citation type="submission" date="2016-12" db="EMBL/GenBank/DDBJ databases">
        <title>The genomes of Aspergillus section Nigri reveals drivers in fungal speciation.</title>
        <authorList>
            <consortium name="DOE Joint Genome Institute"/>
            <person name="Vesth T.C."/>
            <person name="Nybo J."/>
            <person name="Theobald S."/>
            <person name="Brandl J."/>
            <person name="Frisvad J.C."/>
            <person name="Nielsen K.F."/>
            <person name="Lyhne E.K."/>
            <person name="Kogle M.E."/>
            <person name="Kuo A."/>
            <person name="Riley R."/>
            <person name="Clum A."/>
            <person name="Nolan M."/>
            <person name="Lipzen A."/>
            <person name="Salamov A."/>
            <person name="Henrissat B."/>
            <person name="Wiebenga A."/>
            <person name="De Vries R.P."/>
            <person name="Grigoriev I.V."/>
            <person name="Mortensen U.H."/>
            <person name="Andersen M.R."/>
            <person name="Baker S.E."/>
        </authorList>
    </citation>
    <scope>NUCLEOTIDE SEQUENCE [LARGE SCALE GENOMIC DNA]</scope>
    <source>
        <strain evidence="2 3">CBS 115572</strain>
    </source>
</reference>
<feature type="compositionally biased region" description="Basic and acidic residues" evidence="1">
    <location>
        <begin position="360"/>
        <end position="389"/>
    </location>
</feature>
<gene>
    <name evidence="2" type="ORF">BO94DRAFT_611400</name>
</gene>
<dbReference type="Proteomes" id="UP000246702">
    <property type="component" value="Unassembled WGS sequence"/>
</dbReference>
<feature type="compositionally biased region" description="Pro residues" evidence="1">
    <location>
        <begin position="448"/>
        <end position="457"/>
    </location>
</feature>
<name>A0A317V385_9EURO</name>
<dbReference type="EMBL" id="MSFK01000044">
    <property type="protein sequence ID" value="PWY68496.1"/>
    <property type="molecule type" value="Genomic_DNA"/>
</dbReference>
<feature type="region of interest" description="Disordered" evidence="1">
    <location>
        <begin position="231"/>
        <end position="278"/>
    </location>
</feature>
<dbReference type="AlphaFoldDB" id="A0A317V385"/>
<keyword evidence="3" id="KW-1185">Reference proteome</keyword>
<organism evidence="2 3">
    <name type="scientific">Aspergillus sclerotioniger CBS 115572</name>
    <dbReference type="NCBI Taxonomy" id="1450535"/>
    <lineage>
        <taxon>Eukaryota</taxon>
        <taxon>Fungi</taxon>
        <taxon>Dikarya</taxon>
        <taxon>Ascomycota</taxon>
        <taxon>Pezizomycotina</taxon>
        <taxon>Eurotiomycetes</taxon>
        <taxon>Eurotiomycetidae</taxon>
        <taxon>Eurotiales</taxon>
        <taxon>Aspergillaceae</taxon>
        <taxon>Aspergillus</taxon>
        <taxon>Aspergillus subgen. Circumdati</taxon>
    </lineage>
</organism>
<feature type="compositionally biased region" description="Polar residues" evidence="1">
    <location>
        <begin position="329"/>
        <end position="338"/>
    </location>
</feature>
<comment type="caution">
    <text evidence="2">The sequence shown here is derived from an EMBL/GenBank/DDBJ whole genome shotgun (WGS) entry which is preliminary data.</text>
</comment>
<protein>
    <submittedName>
        <fullName evidence="2">Uncharacterized protein</fullName>
    </submittedName>
</protein>
<proteinExistence type="predicted"/>
<evidence type="ECO:0000313" key="2">
    <source>
        <dbReference type="EMBL" id="PWY68496.1"/>
    </source>
</evidence>
<dbReference type="RefSeq" id="XP_025462159.1">
    <property type="nucleotide sequence ID" value="XM_025616631.1"/>
</dbReference>